<organism evidence="1 2">
    <name type="scientific">Bradyrhizobium lablabi</name>
    <dbReference type="NCBI Taxonomy" id="722472"/>
    <lineage>
        <taxon>Bacteria</taxon>
        <taxon>Pseudomonadati</taxon>
        <taxon>Pseudomonadota</taxon>
        <taxon>Alphaproteobacteria</taxon>
        <taxon>Hyphomicrobiales</taxon>
        <taxon>Nitrobacteraceae</taxon>
        <taxon>Bradyrhizobium</taxon>
    </lineage>
</organism>
<dbReference type="Proteomes" id="UP000189935">
    <property type="component" value="Chromosome I"/>
</dbReference>
<gene>
    <name evidence="1" type="ORF">SAMN05444159_1285</name>
</gene>
<protein>
    <submittedName>
        <fullName evidence="1">Uncharacterized protein</fullName>
    </submittedName>
</protein>
<name>A0A1M6LIG8_9BRAD</name>
<sequence length="29" mass="3075">MIAIALLLAFPAGWLIGRALIVAVNNPKK</sequence>
<evidence type="ECO:0000313" key="1">
    <source>
        <dbReference type="EMBL" id="SHJ70948.1"/>
    </source>
</evidence>
<dbReference type="AlphaFoldDB" id="A0A1M6LIG8"/>
<accession>A0A1M6LIG8</accession>
<dbReference type="EMBL" id="LT670844">
    <property type="protein sequence ID" value="SHJ70948.1"/>
    <property type="molecule type" value="Genomic_DNA"/>
</dbReference>
<proteinExistence type="predicted"/>
<evidence type="ECO:0000313" key="2">
    <source>
        <dbReference type="Proteomes" id="UP000189935"/>
    </source>
</evidence>
<reference evidence="1 2" key="1">
    <citation type="submission" date="2016-11" db="EMBL/GenBank/DDBJ databases">
        <authorList>
            <person name="Jaros S."/>
            <person name="Januszkiewicz K."/>
            <person name="Wedrychowicz H."/>
        </authorList>
    </citation>
    <scope>NUCLEOTIDE SEQUENCE [LARGE SCALE GENOMIC DNA]</scope>
    <source>
        <strain evidence="1 2">GAS499</strain>
    </source>
</reference>